<keyword evidence="2" id="KW-0479">Metal-binding</keyword>
<dbReference type="EMBL" id="BLLN01000005">
    <property type="protein sequence ID" value="GFH74956.1"/>
    <property type="molecule type" value="Genomic_DNA"/>
</dbReference>
<evidence type="ECO:0000313" key="5">
    <source>
        <dbReference type="EMBL" id="GFH74956.1"/>
    </source>
</evidence>
<comment type="cofactor">
    <cofactor evidence="1">
        <name>a divalent metal cation</name>
        <dbReference type="ChEBI" id="CHEBI:60240"/>
    </cofactor>
</comment>
<proteinExistence type="predicted"/>
<evidence type="ECO:0000313" key="6">
    <source>
        <dbReference type="Proteomes" id="UP000472710"/>
    </source>
</evidence>
<evidence type="ECO:0000259" key="4">
    <source>
        <dbReference type="Pfam" id="PF13359"/>
    </source>
</evidence>
<feature type="domain" description="DDE Tnp4" evidence="4">
    <location>
        <begin position="33"/>
        <end position="152"/>
    </location>
</feature>
<dbReference type="InterPro" id="IPR027806">
    <property type="entry name" value="HARBI1_dom"/>
</dbReference>
<feature type="region of interest" description="Disordered" evidence="3">
    <location>
        <begin position="162"/>
        <end position="191"/>
    </location>
</feature>
<keyword evidence="6" id="KW-1185">Reference proteome</keyword>
<dbReference type="Pfam" id="PF13359">
    <property type="entry name" value="DDE_Tnp_4"/>
    <property type="match status" value="1"/>
</dbReference>
<protein>
    <recommendedName>
        <fullName evidence="4">DDE Tnp4 domain-containing protein</fullName>
    </recommendedName>
</protein>
<reference evidence="5 6" key="1">
    <citation type="submission" date="2020-02" db="EMBL/GenBank/DDBJ databases">
        <title>Whole genome shotgun sequence of Streptomyces diastaticus subsp. diastaticus NBRC 13412.</title>
        <authorList>
            <person name="Ichikawa N."/>
            <person name="Komaki H."/>
            <person name="Tamura T."/>
        </authorList>
    </citation>
    <scope>NUCLEOTIDE SEQUENCE [LARGE SCALE GENOMIC DNA]</scope>
    <source>
        <strain evidence="5 6">NBRC 13412</strain>
    </source>
</reference>
<evidence type="ECO:0000256" key="2">
    <source>
        <dbReference type="ARBA" id="ARBA00022723"/>
    </source>
</evidence>
<gene>
    <name evidence="5" type="ORF">Sdia_57240</name>
</gene>
<organism evidence="5 6">
    <name type="scientific">Streptomyces diastaticus subsp. diastaticus</name>
    <dbReference type="NCBI Taxonomy" id="68040"/>
    <lineage>
        <taxon>Bacteria</taxon>
        <taxon>Bacillati</taxon>
        <taxon>Actinomycetota</taxon>
        <taxon>Actinomycetes</taxon>
        <taxon>Kitasatosporales</taxon>
        <taxon>Streptomycetaceae</taxon>
        <taxon>Streptomyces</taxon>
        <taxon>Streptomyces diastaticus group</taxon>
    </lineage>
</organism>
<evidence type="ECO:0000256" key="3">
    <source>
        <dbReference type="SAM" id="MobiDB-lite"/>
    </source>
</evidence>
<dbReference type="Proteomes" id="UP000472710">
    <property type="component" value="Unassembled WGS sequence"/>
</dbReference>
<accession>A0ABQ1CXJ9</accession>
<comment type="caution">
    <text evidence="5">The sequence shown here is derived from an EMBL/GenBank/DDBJ whole genome shotgun (WGS) entry which is preliminary data.</text>
</comment>
<sequence>MVTDRVTGRCGFGVRDGKSSRAAERGVRRLNSTVAECDRVGDGRADRSSKHTLHGVNAQVATDPSGKILWLSPALPGRTHDLTAARTRQILRICERQGTPQTRRHGLPVPGHWGTTAYRRPPGAELAPTQQTANRTLSTARAPAERGMARLKALADLPQIPHRPHRQASAPSPPWRGNAENAHCRRSAVGF</sequence>
<name>A0ABQ1CXJ9_STRDI</name>
<evidence type="ECO:0000256" key="1">
    <source>
        <dbReference type="ARBA" id="ARBA00001968"/>
    </source>
</evidence>